<evidence type="ECO:0000256" key="1">
    <source>
        <dbReference type="ARBA" id="ARBA00004167"/>
    </source>
</evidence>
<evidence type="ECO:0000256" key="20">
    <source>
        <dbReference type="SAM" id="SignalP"/>
    </source>
</evidence>
<keyword evidence="4 17" id="KW-0808">Transferase</keyword>
<evidence type="ECO:0000256" key="8">
    <source>
        <dbReference type="ARBA" id="ARBA00022777"/>
    </source>
</evidence>
<dbReference type="InterPro" id="IPR001480">
    <property type="entry name" value="Bulb-type_lectin_dom"/>
</dbReference>
<evidence type="ECO:0000256" key="5">
    <source>
        <dbReference type="ARBA" id="ARBA00022692"/>
    </source>
</evidence>
<evidence type="ECO:0000256" key="17">
    <source>
        <dbReference type="PIRNR" id="PIRNR000641"/>
    </source>
</evidence>
<dbReference type="AlphaFoldDB" id="A0A8T2QLS4"/>
<keyword evidence="10 19" id="KW-1133">Transmembrane helix</keyword>
<dbReference type="PROSITE" id="PS50927">
    <property type="entry name" value="BULB_LECTIN"/>
    <property type="match status" value="1"/>
</dbReference>
<evidence type="ECO:0000256" key="15">
    <source>
        <dbReference type="ARBA" id="ARBA00047899"/>
    </source>
</evidence>
<evidence type="ECO:0000256" key="14">
    <source>
        <dbReference type="ARBA" id="ARBA00023180"/>
    </source>
</evidence>
<feature type="chain" id="PRO_5035901347" description="Receptor-like serine/threonine-protein kinase" evidence="20">
    <location>
        <begin position="23"/>
        <end position="916"/>
    </location>
</feature>
<evidence type="ECO:0000256" key="2">
    <source>
        <dbReference type="ARBA" id="ARBA00022527"/>
    </source>
</evidence>
<keyword evidence="11 19" id="KW-0472">Membrane</keyword>
<accession>A0A8T2QLS4</accession>
<dbReference type="CDD" id="cd14066">
    <property type="entry name" value="STKc_IRAK"/>
    <property type="match status" value="1"/>
</dbReference>
<evidence type="ECO:0000259" key="21">
    <source>
        <dbReference type="PROSITE" id="PS50011"/>
    </source>
</evidence>
<comment type="similarity">
    <text evidence="17">Belongs to the protein kinase superfamily. Ser/Thr protein kinase family.</text>
</comment>
<comment type="catalytic activity">
    <reaction evidence="15 17">
        <text>L-threonyl-[protein] + ATP = O-phospho-L-threonyl-[protein] + ADP + H(+)</text>
        <dbReference type="Rhea" id="RHEA:46608"/>
        <dbReference type="Rhea" id="RHEA-COMP:11060"/>
        <dbReference type="Rhea" id="RHEA-COMP:11605"/>
        <dbReference type="ChEBI" id="CHEBI:15378"/>
        <dbReference type="ChEBI" id="CHEBI:30013"/>
        <dbReference type="ChEBI" id="CHEBI:30616"/>
        <dbReference type="ChEBI" id="CHEBI:61977"/>
        <dbReference type="ChEBI" id="CHEBI:456216"/>
        <dbReference type="EC" id="2.7.11.1"/>
    </reaction>
</comment>
<dbReference type="InterPro" id="IPR051343">
    <property type="entry name" value="G-type_lectin_kinases/EP1-like"/>
</dbReference>
<keyword evidence="2 17" id="KW-0723">Serine/threonine-protein kinase</keyword>
<keyword evidence="12" id="KW-1015">Disulfide bond</keyword>
<dbReference type="SUPFAM" id="SSF51110">
    <property type="entry name" value="alpha-D-mannose-specific plant lectins"/>
    <property type="match status" value="1"/>
</dbReference>
<dbReference type="SMART" id="SM00220">
    <property type="entry name" value="S_TKc"/>
    <property type="match status" value="1"/>
</dbReference>
<organism evidence="23 24">
    <name type="scientific">Ceratopteris richardii</name>
    <name type="common">Triangle waterfern</name>
    <dbReference type="NCBI Taxonomy" id="49495"/>
    <lineage>
        <taxon>Eukaryota</taxon>
        <taxon>Viridiplantae</taxon>
        <taxon>Streptophyta</taxon>
        <taxon>Embryophyta</taxon>
        <taxon>Tracheophyta</taxon>
        <taxon>Polypodiopsida</taxon>
        <taxon>Polypodiidae</taxon>
        <taxon>Polypodiales</taxon>
        <taxon>Pteridineae</taxon>
        <taxon>Pteridaceae</taxon>
        <taxon>Parkerioideae</taxon>
        <taxon>Ceratopteris</taxon>
    </lineage>
</organism>
<name>A0A8T2QLS4_CERRI</name>
<dbReference type="GO" id="GO:0016020">
    <property type="term" value="C:membrane"/>
    <property type="evidence" value="ECO:0007669"/>
    <property type="project" value="UniProtKB-SubCell"/>
</dbReference>
<dbReference type="Proteomes" id="UP000825935">
    <property type="component" value="Chromosome 34"/>
</dbReference>
<dbReference type="PANTHER" id="PTHR47976">
    <property type="entry name" value="G-TYPE LECTIN S-RECEPTOR-LIKE SERINE/THREONINE-PROTEIN KINASE SD2-5"/>
    <property type="match status" value="1"/>
</dbReference>
<comment type="caution">
    <text evidence="23">The sequence shown here is derived from an EMBL/GenBank/DDBJ whole genome shotgun (WGS) entry which is preliminary data.</text>
</comment>
<dbReference type="InterPro" id="IPR036426">
    <property type="entry name" value="Bulb-type_lectin_dom_sf"/>
</dbReference>
<dbReference type="SMART" id="SM00108">
    <property type="entry name" value="B_lectin"/>
    <property type="match status" value="1"/>
</dbReference>
<dbReference type="Gene3D" id="2.90.10.30">
    <property type="match status" value="1"/>
</dbReference>
<comment type="catalytic activity">
    <reaction evidence="16 17">
        <text>L-seryl-[protein] + ATP = O-phospho-L-seryl-[protein] + ADP + H(+)</text>
        <dbReference type="Rhea" id="RHEA:17989"/>
        <dbReference type="Rhea" id="RHEA-COMP:9863"/>
        <dbReference type="Rhea" id="RHEA-COMP:11604"/>
        <dbReference type="ChEBI" id="CHEBI:15378"/>
        <dbReference type="ChEBI" id="CHEBI:29999"/>
        <dbReference type="ChEBI" id="CHEBI:30616"/>
        <dbReference type="ChEBI" id="CHEBI:83421"/>
        <dbReference type="ChEBI" id="CHEBI:456216"/>
        <dbReference type="EC" id="2.7.11.1"/>
    </reaction>
</comment>
<dbReference type="InterPro" id="IPR017441">
    <property type="entry name" value="Protein_kinase_ATP_BS"/>
</dbReference>
<dbReference type="PANTHER" id="PTHR47976:SF115">
    <property type="entry name" value="RECEPTOR-LIKE SERINE_THREONINE-PROTEIN KINASE"/>
    <property type="match status" value="1"/>
</dbReference>
<feature type="domain" description="Bulb-type lectin" evidence="22">
    <location>
        <begin position="57"/>
        <end position="199"/>
    </location>
</feature>
<dbReference type="InterPro" id="IPR011009">
    <property type="entry name" value="Kinase-like_dom_sf"/>
</dbReference>
<keyword evidence="14" id="KW-0325">Glycoprotein</keyword>
<dbReference type="Pfam" id="PF00069">
    <property type="entry name" value="Pkinase"/>
    <property type="match status" value="1"/>
</dbReference>
<keyword evidence="8 17" id="KW-0418">Kinase</keyword>
<sequence>MSTCPLWRFSATLNFLICSFLALHHNSFTSPSLAAAQALQLATGWSFSTDLSFPSNSSELNSNSDIAAQFSLFVPVLSSSAFDSGSKGFSLGFLSLFDSPSSAPSRILLSVCLGFRENGLGRKPFLVPVWILNTTSPLKQQGQEGLVKLQVGGNRSFSLIDGDGKEVWSVEQVHSMEMQSDGNLVFRDGLNRSVWESFDTPTDSLVPGQKLRLGMELTSRNSMYKAVMEAGGALSYQVTDYEWPLIYAILPANATLVDYFTNTATAFLLERNAPINLTASLAHPNCTRTDGDGSASPPTYNALLAYVVFERERMIVQDACSNILNLTISTNDFVRLDDDGFSRTYRIDDLGNSTYDLLRNISDIYKPCSSPNACGAYGVCSLSNTFGTAVSSSCRCLSGSDNLNLSNVFRPVNVNNPTEGCRRNIALNCGDPSLQSLEEITEVTYMPILSLFEHTWEDHTMPLETCKIACSLNCSCSGFFYYTNSSYCLPFGDDTPLSNVTFFSLPSNEHIAFVKVQRPHAEEHGSVTIVIFVLTAFLSIIFILVAIALFLRWKHSVDLDLKLAEEELLGVLPIVPTRYSYQELKLFTDGFSRRLGSGGFGSVYEGMLPDGRRIAVKNLEVVSRGHREFLAEIATIGGIRHTNVVLLYGFCLEKQHRLLVFEYMQNRSLDRWLFCEGDGQDHHMLSWKTRFNIAVGTARGLAYLHEGCPKPILHFDVKPQNILLDENFDAKLADFGLAKLVARGQLSVETLVRGTPGYIAPEWILDSRVTNKCDVYSFGMVLFELVSGRKNSKMDITKSEEHYFPAWASRKAREGKFVDLTDKRLVQSMMLNENCTDEVQKLIMIALLCVQQKPEMRPNMMTVCGMLDGSISLPREIPAIHTSQFLPFKITSFGSIGSASHLSNRSSLTTDESVNG</sequence>
<dbReference type="FunFam" id="3.30.200.20:FF:000178">
    <property type="entry name" value="serine/threonine-protein kinase PBS1-like"/>
    <property type="match status" value="1"/>
</dbReference>
<evidence type="ECO:0000256" key="18">
    <source>
        <dbReference type="PROSITE-ProRule" id="PRU10141"/>
    </source>
</evidence>
<dbReference type="PROSITE" id="PS00107">
    <property type="entry name" value="PROTEIN_KINASE_ATP"/>
    <property type="match status" value="1"/>
</dbReference>
<dbReference type="GO" id="GO:0005524">
    <property type="term" value="F:ATP binding"/>
    <property type="evidence" value="ECO:0007669"/>
    <property type="project" value="UniProtKB-UniRule"/>
</dbReference>
<evidence type="ECO:0000256" key="12">
    <source>
        <dbReference type="ARBA" id="ARBA00023157"/>
    </source>
</evidence>
<keyword evidence="5 19" id="KW-0812">Transmembrane</keyword>
<evidence type="ECO:0000256" key="19">
    <source>
        <dbReference type="SAM" id="Phobius"/>
    </source>
</evidence>
<keyword evidence="3" id="KW-0245">EGF-like domain</keyword>
<feature type="signal peptide" evidence="20">
    <location>
        <begin position="1"/>
        <end position="22"/>
    </location>
</feature>
<reference evidence="23" key="1">
    <citation type="submission" date="2021-08" db="EMBL/GenBank/DDBJ databases">
        <title>WGS assembly of Ceratopteris richardii.</title>
        <authorList>
            <person name="Marchant D.B."/>
            <person name="Chen G."/>
            <person name="Jenkins J."/>
            <person name="Shu S."/>
            <person name="Leebens-Mack J."/>
            <person name="Grimwood J."/>
            <person name="Schmutz J."/>
            <person name="Soltis P."/>
            <person name="Soltis D."/>
            <person name="Chen Z.-H."/>
        </authorList>
    </citation>
    <scope>NUCLEOTIDE SEQUENCE</scope>
    <source>
        <strain evidence="23">Whitten #5841</strain>
        <tissue evidence="23">Leaf</tissue>
    </source>
</reference>
<keyword evidence="24" id="KW-1185">Reference proteome</keyword>
<evidence type="ECO:0000256" key="9">
    <source>
        <dbReference type="ARBA" id="ARBA00022840"/>
    </source>
</evidence>
<dbReference type="PIRSF" id="PIRSF000641">
    <property type="entry name" value="SRK"/>
    <property type="match status" value="1"/>
</dbReference>
<evidence type="ECO:0000256" key="16">
    <source>
        <dbReference type="ARBA" id="ARBA00048679"/>
    </source>
</evidence>
<dbReference type="Gene3D" id="3.30.200.20">
    <property type="entry name" value="Phosphorylase Kinase, domain 1"/>
    <property type="match status" value="1"/>
</dbReference>
<feature type="transmembrane region" description="Helical" evidence="19">
    <location>
        <begin position="527"/>
        <end position="551"/>
    </location>
</feature>
<feature type="domain" description="Protein kinase" evidence="21">
    <location>
        <begin position="589"/>
        <end position="873"/>
    </location>
</feature>
<dbReference type="EC" id="2.7.11.1" evidence="17"/>
<dbReference type="Pfam" id="PF01453">
    <property type="entry name" value="B_lectin"/>
    <property type="match status" value="1"/>
</dbReference>
<proteinExistence type="inferred from homology"/>
<keyword evidence="7 17" id="KW-0547">Nucleotide-binding</keyword>
<evidence type="ECO:0000313" key="23">
    <source>
        <dbReference type="EMBL" id="KAH7284455.1"/>
    </source>
</evidence>
<keyword evidence="9 17" id="KW-0067">ATP-binding</keyword>
<dbReference type="Gene3D" id="1.10.510.10">
    <property type="entry name" value="Transferase(Phosphotransferase) domain 1"/>
    <property type="match status" value="1"/>
</dbReference>
<dbReference type="InterPro" id="IPR024171">
    <property type="entry name" value="SRK-like_kinase"/>
</dbReference>
<evidence type="ECO:0000259" key="22">
    <source>
        <dbReference type="PROSITE" id="PS50927"/>
    </source>
</evidence>
<dbReference type="OMA" id="MRITMED"/>
<evidence type="ECO:0000256" key="6">
    <source>
        <dbReference type="ARBA" id="ARBA00022729"/>
    </source>
</evidence>
<feature type="binding site" evidence="18">
    <location>
        <position position="617"/>
    </location>
    <ligand>
        <name>ATP</name>
        <dbReference type="ChEBI" id="CHEBI:30616"/>
    </ligand>
</feature>
<dbReference type="PROSITE" id="PS00108">
    <property type="entry name" value="PROTEIN_KINASE_ST"/>
    <property type="match status" value="1"/>
</dbReference>
<dbReference type="SUPFAM" id="SSF56112">
    <property type="entry name" value="Protein kinase-like (PK-like)"/>
    <property type="match status" value="1"/>
</dbReference>
<comment type="subcellular location">
    <subcellularLocation>
        <location evidence="1">Membrane</location>
        <topology evidence="1">Single-pass membrane protein</topology>
    </subcellularLocation>
</comment>
<evidence type="ECO:0000256" key="13">
    <source>
        <dbReference type="ARBA" id="ARBA00023170"/>
    </source>
</evidence>
<evidence type="ECO:0000256" key="4">
    <source>
        <dbReference type="ARBA" id="ARBA00022679"/>
    </source>
</evidence>
<evidence type="ECO:0000256" key="7">
    <source>
        <dbReference type="ARBA" id="ARBA00022741"/>
    </source>
</evidence>
<evidence type="ECO:0000256" key="10">
    <source>
        <dbReference type="ARBA" id="ARBA00022989"/>
    </source>
</evidence>
<gene>
    <name evidence="23" type="ORF">KP509_34G054900</name>
</gene>
<protein>
    <recommendedName>
        <fullName evidence="17">Receptor-like serine/threonine-protein kinase</fullName>
        <ecNumber evidence="17">2.7.11.1</ecNumber>
    </recommendedName>
</protein>
<dbReference type="EMBL" id="CM035439">
    <property type="protein sequence ID" value="KAH7284455.1"/>
    <property type="molecule type" value="Genomic_DNA"/>
</dbReference>
<dbReference type="InterPro" id="IPR008271">
    <property type="entry name" value="Ser/Thr_kinase_AS"/>
</dbReference>
<keyword evidence="6 20" id="KW-0732">Signal</keyword>
<evidence type="ECO:0000256" key="3">
    <source>
        <dbReference type="ARBA" id="ARBA00022536"/>
    </source>
</evidence>
<dbReference type="GO" id="GO:0004674">
    <property type="term" value="F:protein serine/threonine kinase activity"/>
    <property type="evidence" value="ECO:0007669"/>
    <property type="project" value="UniProtKB-KW"/>
</dbReference>
<dbReference type="FunFam" id="1.10.510.10:FF:000537">
    <property type="entry name" value="Putative receptor-like protein kinase"/>
    <property type="match status" value="1"/>
</dbReference>
<evidence type="ECO:0000313" key="24">
    <source>
        <dbReference type="Proteomes" id="UP000825935"/>
    </source>
</evidence>
<keyword evidence="13" id="KW-0675">Receptor</keyword>
<dbReference type="InterPro" id="IPR000719">
    <property type="entry name" value="Prot_kinase_dom"/>
</dbReference>
<evidence type="ECO:0000256" key="11">
    <source>
        <dbReference type="ARBA" id="ARBA00023136"/>
    </source>
</evidence>
<dbReference type="PROSITE" id="PS50011">
    <property type="entry name" value="PROTEIN_KINASE_DOM"/>
    <property type="match status" value="1"/>
</dbReference>